<protein>
    <submittedName>
        <fullName evidence="2">Uncharacterized protein</fullName>
    </submittedName>
</protein>
<feature type="region of interest" description="Disordered" evidence="1">
    <location>
        <begin position="26"/>
        <end position="49"/>
    </location>
</feature>
<gene>
    <name evidence="2" type="ORF">HSB1_15480</name>
</gene>
<dbReference type="Proteomes" id="UP000007813">
    <property type="component" value="Unassembled WGS sequence"/>
</dbReference>
<name>J2ZJP6_9EURY</name>
<comment type="caution">
    <text evidence="2">The sequence shown here is derived from an EMBL/GenBank/DDBJ whole genome shotgun (WGS) entry which is preliminary data.</text>
</comment>
<feature type="compositionally biased region" description="Basic and acidic residues" evidence="1">
    <location>
        <begin position="36"/>
        <end position="49"/>
    </location>
</feature>
<dbReference type="EMBL" id="ALJD01000003">
    <property type="protein sequence ID" value="EJN60945.1"/>
    <property type="molecule type" value="Genomic_DNA"/>
</dbReference>
<dbReference type="AlphaFoldDB" id="J2ZJP6"/>
<reference evidence="2 3" key="1">
    <citation type="journal article" date="2012" name="J. Bacteriol.">
        <title>Draft Genome Sequence of the Extremely Halophilic Archaeon Halogranum salarium B-1T.</title>
        <authorList>
            <person name="Kim K.K."/>
            <person name="Lee K.C."/>
            <person name="Lee J.S."/>
        </authorList>
    </citation>
    <scope>NUCLEOTIDE SEQUENCE [LARGE SCALE GENOMIC DNA]</scope>
    <source>
        <strain evidence="2 3">B-1</strain>
    </source>
</reference>
<sequence>MGASRREQRSKHRWYICCDPNHWNEIGHRSVSSHGDTSEHESVVRTQTD</sequence>
<accession>J2ZJP6</accession>
<evidence type="ECO:0000313" key="2">
    <source>
        <dbReference type="EMBL" id="EJN60945.1"/>
    </source>
</evidence>
<organism evidence="2 3">
    <name type="scientific">Halogranum salarium B-1</name>
    <dbReference type="NCBI Taxonomy" id="1210908"/>
    <lineage>
        <taxon>Archaea</taxon>
        <taxon>Methanobacteriati</taxon>
        <taxon>Methanobacteriota</taxon>
        <taxon>Stenosarchaea group</taxon>
        <taxon>Halobacteria</taxon>
        <taxon>Halobacteriales</taxon>
        <taxon>Haloferacaceae</taxon>
    </lineage>
</organism>
<proteinExistence type="predicted"/>
<evidence type="ECO:0000256" key="1">
    <source>
        <dbReference type="SAM" id="MobiDB-lite"/>
    </source>
</evidence>
<evidence type="ECO:0000313" key="3">
    <source>
        <dbReference type="Proteomes" id="UP000007813"/>
    </source>
</evidence>